<dbReference type="PANTHER" id="PTHR42733:SF2">
    <property type="entry name" value="DJ-1_THIJ_PFPI FAMILY PROTEIN"/>
    <property type="match status" value="1"/>
</dbReference>
<dbReference type="CDD" id="cd03169">
    <property type="entry name" value="GATase1_PfpI_1"/>
    <property type="match status" value="1"/>
</dbReference>
<protein>
    <submittedName>
        <fullName evidence="3">DJ-1/PfpI family protein</fullName>
    </submittedName>
</protein>
<dbReference type="PANTHER" id="PTHR42733">
    <property type="entry name" value="DJ-1 PROTEIN"/>
    <property type="match status" value="1"/>
</dbReference>
<name>A0ABY4EB80_VITST</name>
<dbReference type="Proteomes" id="UP000832034">
    <property type="component" value="Chromosome"/>
</dbReference>
<evidence type="ECO:0000256" key="1">
    <source>
        <dbReference type="ARBA" id="ARBA00008542"/>
    </source>
</evidence>
<dbReference type="InterPro" id="IPR029062">
    <property type="entry name" value="Class_I_gatase-like"/>
</dbReference>
<organism evidence="3 4">
    <name type="scientific">Vitreoscilla stercoraria</name>
    <dbReference type="NCBI Taxonomy" id="61"/>
    <lineage>
        <taxon>Bacteria</taxon>
        <taxon>Pseudomonadati</taxon>
        <taxon>Pseudomonadota</taxon>
        <taxon>Betaproteobacteria</taxon>
        <taxon>Neisseriales</taxon>
        <taxon>Neisseriaceae</taxon>
        <taxon>Vitreoscilla</taxon>
    </lineage>
</organism>
<comment type="similarity">
    <text evidence="1">Belongs to the peptidase C56 family.</text>
</comment>
<dbReference type="InterPro" id="IPR002818">
    <property type="entry name" value="DJ-1/PfpI"/>
</dbReference>
<keyword evidence="4" id="KW-1185">Reference proteome</keyword>
<proteinExistence type="inferred from homology"/>
<reference evidence="3" key="2">
    <citation type="journal article" date="2022" name="Res Sq">
        <title>Evolution of multicellular longitudinally dividing oral cavity symbionts (Neisseriaceae).</title>
        <authorList>
            <person name="Nyongesa S."/>
            <person name="Weber P."/>
            <person name="Bernet E."/>
            <person name="Pullido F."/>
            <person name="Nieckarz M."/>
            <person name="Delaby M."/>
            <person name="Nieves C."/>
            <person name="Viehboeck T."/>
            <person name="Krause N."/>
            <person name="Rivera-Millot A."/>
            <person name="Nakamura A."/>
            <person name="Vischer N."/>
            <person name="VanNieuwenhze M."/>
            <person name="Brun Y."/>
            <person name="Cava F."/>
            <person name="Bulgheresi S."/>
            <person name="Veyrier F."/>
        </authorList>
    </citation>
    <scope>NUCLEOTIDE SEQUENCE</scope>
    <source>
        <strain evidence="3">SAG 1488-6</strain>
    </source>
</reference>
<dbReference type="InterPro" id="IPR006286">
    <property type="entry name" value="C56_PfpI-like"/>
</dbReference>
<evidence type="ECO:0000313" key="3">
    <source>
        <dbReference type="EMBL" id="UOO93001.1"/>
    </source>
</evidence>
<sequence length="193" mass="21306">MSAKLLMLVGDYAEDYQVMVPFQAFWAIGYQVDAICPNKSTGDVIKTIIRNLASDQVYSEQSGHDFTLNADFNHINTSEYQGLIIPGGRAPEYLRLNPKVINIVREFDAAKKPIAAMCHGVQVLAAARVIHNRYIASFHTCAHDIHLVGGKYIEVPNDNAMADGHIITAPSWLAQPAWMAQLLMALGTKIEIP</sequence>
<dbReference type="EMBL" id="CP091512">
    <property type="protein sequence ID" value="UOO93001.1"/>
    <property type="molecule type" value="Genomic_DNA"/>
</dbReference>
<evidence type="ECO:0000313" key="4">
    <source>
        <dbReference type="Proteomes" id="UP000832034"/>
    </source>
</evidence>
<dbReference type="SUPFAM" id="SSF52317">
    <property type="entry name" value="Class I glutamine amidotransferase-like"/>
    <property type="match status" value="1"/>
</dbReference>
<feature type="domain" description="DJ-1/PfpI" evidence="2">
    <location>
        <begin position="4"/>
        <end position="183"/>
    </location>
</feature>
<dbReference type="Pfam" id="PF01965">
    <property type="entry name" value="DJ-1_PfpI"/>
    <property type="match status" value="1"/>
</dbReference>
<dbReference type="PROSITE" id="PS51276">
    <property type="entry name" value="PEPTIDASE_C56_PFPI"/>
    <property type="match status" value="1"/>
</dbReference>
<dbReference type="NCBIfam" id="TIGR01382">
    <property type="entry name" value="PfpI"/>
    <property type="match status" value="1"/>
</dbReference>
<reference evidence="3" key="1">
    <citation type="submission" date="2021-12" db="EMBL/GenBank/DDBJ databases">
        <authorList>
            <person name="Veyrier F.J."/>
        </authorList>
    </citation>
    <scope>NUCLEOTIDE SEQUENCE</scope>
    <source>
        <strain evidence="3">SAG 1488-6</strain>
    </source>
</reference>
<evidence type="ECO:0000259" key="2">
    <source>
        <dbReference type="Pfam" id="PF01965"/>
    </source>
</evidence>
<dbReference type="RefSeq" id="WP_019958082.1">
    <property type="nucleotide sequence ID" value="NZ_CP091512.1"/>
</dbReference>
<accession>A0ABY4EB80</accession>
<gene>
    <name evidence="3" type="ORF">LVJ81_02895</name>
</gene>
<dbReference type="Gene3D" id="3.40.50.880">
    <property type="match status" value="1"/>
</dbReference>